<evidence type="ECO:0000256" key="1">
    <source>
        <dbReference type="ARBA" id="ARBA00009183"/>
    </source>
</evidence>
<dbReference type="InterPro" id="IPR020946">
    <property type="entry name" value="Flavin_mOase-like"/>
</dbReference>
<proteinExistence type="inferred from homology"/>
<dbReference type="EMBL" id="JARJLG010000235">
    <property type="protein sequence ID" value="KAJ7724717.1"/>
    <property type="molecule type" value="Genomic_DNA"/>
</dbReference>
<dbReference type="InterPro" id="IPR050346">
    <property type="entry name" value="FMO-like"/>
</dbReference>
<dbReference type="Gene3D" id="3.50.50.60">
    <property type="entry name" value="FAD/NAD(P)-binding domain"/>
    <property type="match status" value="2"/>
</dbReference>
<organism evidence="6 7">
    <name type="scientific">Mycena maculata</name>
    <dbReference type="NCBI Taxonomy" id="230809"/>
    <lineage>
        <taxon>Eukaryota</taxon>
        <taxon>Fungi</taxon>
        <taxon>Dikarya</taxon>
        <taxon>Basidiomycota</taxon>
        <taxon>Agaricomycotina</taxon>
        <taxon>Agaricomycetes</taxon>
        <taxon>Agaricomycetidae</taxon>
        <taxon>Agaricales</taxon>
        <taxon>Marasmiineae</taxon>
        <taxon>Mycenaceae</taxon>
        <taxon>Mycena</taxon>
    </lineage>
</organism>
<protein>
    <submittedName>
        <fullName evidence="6">FAD/NAD(P)-binding domain-containing protein</fullName>
    </submittedName>
</protein>
<reference evidence="6" key="1">
    <citation type="submission" date="2023-03" db="EMBL/GenBank/DDBJ databases">
        <title>Massive genome expansion in bonnet fungi (Mycena s.s.) driven by repeated elements and novel gene families across ecological guilds.</title>
        <authorList>
            <consortium name="Lawrence Berkeley National Laboratory"/>
            <person name="Harder C.B."/>
            <person name="Miyauchi S."/>
            <person name="Viragh M."/>
            <person name="Kuo A."/>
            <person name="Thoen E."/>
            <person name="Andreopoulos B."/>
            <person name="Lu D."/>
            <person name="Skrede I."/>
            <person name="Drula E."/>
            <person name="Henrissat B."/>
            <person name="Morin E."/>
            <person name="Kohler A."/>
            <person name="Barry K."/>
            <person name="LaButti K."/>
            <person name="Morin E."/>
            <person name="Salamov A."/>
            <person name="Lipzen A."/>
            <person name="Mereny Z."/>
            <person name="Hegedus B."/>
            <person name="Baldrian P."/>
            <person name="Stursova M."/>
            <person name="Weitz H."/>
            <person name="Taylor A."/>
            <person name="Grigoriev I.V."/>
            <person name="Nagy L.G."/>
            <person name="Martin F."/>
            <person name="Kauserud H."/>
        </authorList>
    </citation>
    <scope>NUCLEOTIDE SEQUENCE</scope>
    <source>
        <strain evidence="6">CBHHK188m</strain>
    </source>
</reference>
<evidence type="ECO:0000313" key="6">
    <source>
        <dbReference type="EMBL" id="KAJ7724717.1"/>
    </source>
</evidence>
<dbReference type="GO" id="GO:0004499">
    <property type="term" value="F:N,N-dimethylaniline monooxygenase activity"/>
    <property type="evidence" value="ECO:0007669"/>
    <property type="project" value="InterPro"/>
</dbReference>
<dbReference type="GO" id="GO:0050661">
    <property type="term" value="F:NADP binding"/>
    <property type="evidence" value="ECO:0007669"/>
    <property type="project" value="InterPro"/>
</dbReference>
<comment type="similarity">
    <text evidence="1">Belongs to the FMO family.</text>
</comment>
<comment type="caution">
    <text evidence="6">The sequence shown here is derived from an EMBL/GenBank/DDBJ whole genome shotgun (WGS) entry which is preliminary data.</text>
</comment>
<dbReference type="InterPro" id="IPR036188">
    <property type="entry name" value="FAD/NAD-bd_sf"/>
</dbReference>
<keyword evidence="7" id="KW-1185">Reference proteome</keyword>
<feature type="signal peptide" evidence="5">
    <location>
        <begin position="1"/>
        <end position="18"/>
    </location>
</feature>
<gene>
    <name evidence="6" type="ORF">DFH07DRAFT_758910</name>
</gene>
<keyword evidence="3" id="KW-0274">FAD</keyword>
<keyword evidence="5" id="KW-0732">Signal</keyword>
<dbReference type="PANTHER" id="PTHR23023">
    <property type="entry name" value="DIMETHYLANILINE MONOOXYGENASE"/>
    <property type="match status" value="1"/>
</dbReference>
<evidence type="ECO:0000313" key="7">
    <source>
        <dbReference type="Proteomes" id="UP001215280"/>
    </source>
</evidence>
<evidence type="ECO:0000256" key="2">
    <source>
        <dbReference type="ARBA" id="ARBA00022630"/>
    </source>
</evidence>
<keyword evidence="2" id="KW-0285">Flavoprotein</keyword>
<dbReference type="SUPFAM" id="SSF51905">
    <property type="entry name" value="FAD/NAD(P)-binding domain"/>
    <property type="match status" value="1"/>
</dbReference>
<keyword evidence="4" id="KW-0560">Oxidoreductase</keyword>
<evidence type="ECO:0000256" key="5">
    <source>
        <dbReference type="SAM" id="SignalP"/>
    </source>
</evidence>
<name>A0AAD7HPV6_9AGAR</name>
<dbReference type="Proteomes" id="UP001215280">
    <property type="component" value="Unassembled WGS sequence"/>
</dbReference>
<evidence type="ECO:0000256" key="4">
    <source>
        <dbReference type="ARBA" id="ARBA00023002"/>
    </source>
</evidence>
<sequence>MLCRALIVSLSLVGTVVAVAAEQQRLSQFEWSDQGDAYKFKWPITKVAIISAGVSGLIAYREFTAAGFEHVHVFEWDDMPGGNWHYSDETPLDAPILNVDLAVGDFVLSLPPRCATLPVTEHYDSGWEARWREHRAPKPIWESLESVDPPPIQQITEIPWPHGTPWPLPHWTVACYLRTFASFHGANSNDVNPDIAYNTRVEHVEKHYNVAGQEHGWVLTLKRLERTGQHPCKATWWNKDFDAIVVATGRYNTPNIPSISGLEDWVNKFPGSVMHSCQYRRSQPFINETILVVGGSTSGIEITREINLIARKVYQSLRDCPNPHLPYGVALAQLNCLPANVSVVPEILVNGTVGLCLIPSITNELISFKFLHAISRVVFATGFRYSFPFLPQFHNSSASASRHPIITDGTHLRSLYEDFLSINEPTIGFLNMNWGGQTFTYIEHLSLALAKIWACKAVLPGTATMWHKYQNQVKERGGYGRQLQFLGSKCVAENIHFFVAWLNDAAVKFGGRQVRCDCR</sequence>
<dbReference type="GO" id="GO:0050660">
    <property type="term" value="F:flavin adenine dinucleotide binding"/>
    <property type="evidence" value="ECO:0007669"/>
    <property type="project" value="InterPro"/>
</dbReference>
<accession>A0AAD7HPV6</accession>
<evidence type="ECO:0000256" key="3">
    <source>
        <dbReference type="ARBA" id="ARBA00022827"/>
    </source>
</evidence>
<dbReference type="AlphaFoldDB" id="A0AAD7HPV6"/>
<feature type="chain" id="PRO_5042195993" evidence="5">
    <location>
        <begin position="19"/>
        <end position="519"/>
    </location>
</feature>
<dbReference type="Pfam" id="PF00743">
    <property type="entry name" value="FMO-like"/>
    <property type="match status" value="1"/>
</dbReference>